<evidence type="ECO:0000313" key="2">
    <source>
        <dbReference type="Proteomes" id="UP001157502"/>
    </source>
</evidence>
<organism evidence="1 2">
    <name type="scientific">Dallia pectoralis</name>
    <name type="common">Alaska blackfish</name>
    <dbReference type="NCBI Taxonomy" id="75939"/>
    <lineage>
        <taxon>Eukaryota</taxon>
        <taxon>Metazoa</taxon>
        <taxon>Chordata</taxon>
        <taxon>Craniata</taxon>
        <taxon>Vertebrata</taxon>
        <taxon>Euteleostomi</taxon>
        <taxon>Actinopterygii</taxon>
        <taxon>Neopterygii</taxon>
        <taxon>Teleostei</taxon>
        <taxon>Protacanthopterygii</taxon>
        <taxon>Esociformes</taxon>
        <taxon>Umbridae</taxon>
        <taxon>Dallia</taxon>
    </lineage>
</organism>
<sequence length="256" mass="28306">MLLYRPDKVCRIILACGVLHNVAHRHGIPLDPSQFHNITLQGQYHCNQGSGVRLSQLCDFRTDCPLGDDEGKMCRAVFSVDGGQVKGHQGSALLRSPLFPPPLRNSPCEVRFWMCCGGGQKGALSLWLMKNSTKPEEQQRMWQSASAPKVERGWRLITVPLYGLVDWFWLQFRADHVPVPGSAICLDNISFSMDCFLASNGEFPPTETNTNKVPLKPTNQNIKTTTPSNGNSRTLSELPTLTDSAEAQLNVANNAT</sequence>
<comment type="caution">
    <text evidence="1">The sequence shown here is derived from an EMBL/GenBank/DDBJ whole genome shotgun (WGS) entry which is preliminary data.</text>
</comment>
<dbReference type="EMBL" id="CM055754">
    <property type="protein sequence ID" value="KAJ7991219.1"/>
    <property type="molecule type" value="Genomic_DNA"/>
</dbReference>
<dbReference type="Proteomes" id="UP001157502">
    <property type="component" value="Chromosome 27"/>
</dbReference>
<protein>
    <submittedName>
        <fullName evidence="1">Uncharacterized protein</fullName>
    </submittedName>
</protein>
<name>A0ACC2FIN0_DALPE</name>
<evidence type="ECO:0000313" key="1">
    <source>
        <dbReference type="EMBL" id="KAJ7991219.1"/>
    </source>
</evidence>
<accession>A0ACC2FIN0</accession>
<gene>
    <name evidence="1" type="ORF">DPEC_G00295050</name>
</gene>
<reference evidence="1" key="1">
    <citation type="submission" date="2021-05" db="EMBL/GenBank/DDBJ databases">
        <authorList>
            <person name="Pan Q."/>
            <person name="Jouanno E."/>
            <person name="Zahm M."/>
            <person name="Klopp C."/>
            <person name="Cabau C."/>
            <person name="Louis A."/>
            <person name="Berthelot C."/>
            <person name="Parey E."/>
            <person name="Roest Crollius H."/>
            <person name="Montfort J."/>
            <person name="Robinson-Rechavi M."/>
            <person name="Bouchez O."/>
            <person name="Lampietro C."/>
            <person name="Lopez Roques C."/>
            <person name="Donnadieu C."/>
            <person name="Postlethwait J."/>
            <person name="Bobe J."/>
            <person name="Dillon D."/>
            <person name="Chandos A."/>
            <person name="von Hippel F."/>
            <person name="Guiguen Y."/>
        </authorList>
    </citation>
    <scope>NUCLEOTIDE SEQUENCE</scope>
    <source>
        <strain evidence="1">YG-Jan2019</strain>
    </source>
</reference>
<proteinExistence type="predicted"/>
<keyword evidence="2" id="KW-1185">Reference proteome</keyword>